<dbReference type="STRING" id="40148.A0A0E0A315"/>
<evidence type="ECO:0000313" key="3">
    <source>
        <dbReference type="Proteomes" id="UP000026961"/>
    </source>
</evidence>
<evidence type="ECO:0000259" key="1">
    <source>
        <dbReference type="PROSITE" id="PS50181"/>
    </source>
</evidence>
<dbReference type="InterPro" id="IPR001810">
    <property type="entry name" value="F-box_dom"/>
</dbReference>
<dbReference type="PROSITE" id="PS50181">
    <property type="entry name" value="FBOX"/>
    <property type="match status" value="1"/>
</dbReference>
<dbReference type="Pfam" id="PF12937">
    <property type="entry name" value="F-box-like"/>
    <property type="match status" value="1"/>
</dbReference>
<organism evidence="2">
    <name type="scientific">Oryza glumipatula</name>
    <dbReference type="NCBI Taxonomy" id="40148"/>
    <lineage>
        <taxon>Eukaryota</taxon>
        <taxon>Viridiplantae</taxon>
        <taxon>Streptophyta</taxon>
        <taxon>Embryophyta</taxon>
        <taxon>Tracheophyta</taxon>
        <taxon>Spermatophyta</taxon>
        <taxon>Magnoliopsida</taxon>
        <taxon>Liliopsida</taxon>
        <taxon>Poales</taxon>
        <taxon>Poaceae</taxon>
        <taxon>BOP clade</taxon>
        <taxon>Oryzoideae</taxon>
        <taxon>Oryzeae</taxon>
        <taxon>Oryzinae</taxon>
        <taxon>Oryza</taxon>
    </lineage>
</organism>
<name>A0A0E0A315_9ORYZ</name>
<protein>
    <recommendedName>
        <fullName evidence="1">F-box domain-containing protein</fullName>
    </recommendedName>
</protein>
<dbReference type="SUPFAM" id="SSF50965">
    <property type="entry name" value="Galactose oxidase, central domain"/>
    <property type="match status" value="1"/>
</dbReference>
<dbReference type="Gene3D" id="1.20.1280.50">
    <property type="match status" value="1"/>
</dbReference>
<dbReference type="Gramene" id="OGLUM05G28030.1">
    <property type="protein sequence ID" value="OGLUM05G28030.1"/>
    <property type="gene ID" value="OGLUM05G28030"/>
</dbReference>
<reference evidence="2" key="2">
    <citation type="submission" date="2018-05" db="EMBL/GenBank/DDBJ databases">
        <title>OgluRS3 (Oryza glumaepatula Reference Sequence Version 3).</title>
        <authorList>
            <person name="Zhang J."/>
            <person name="Kudrna D."/>
            <person name="Lee S."/>
            <person name="Talag J."/>
            <person name="Welchert J."/>
            <person name="Wing R.A."/>
        </authorList>
    </citation>
    <scope>NUCLEOTIDE SEQUENCE [LARGE SCALE GENOMIC DNA]</scope>
</reference>
<evidence type="ECO:0000313" key="2">
    <source>
        <dbReference type="EnsemblPlants" id="OGLUM05G28030.1"/>
    </source>
</evidence>
<dbReference type="eggNOG" id="ENOG502R49P">
    <property type="taxonomic scope" value="Eukaryota"/>
</dbReference>
<dbReference type="HOGENOM" id="CLU_033501_1_0_1"/>
<dbReference type="SMART" id="SM00256">
    <property type="entry name" value="FBOX"/>
    <property type="match status" value="1"/>
</dbReference>
<dbReference type="InterPro" id="IPR050796">
    <property type="entry name" value="SCF_F-box_component"/>
</dbReference>
<dbReference type="InterPro" id="IPR036047">
    <property type="entry name" value="F-box-like_dom_sf"/>
</dbReference>
<dbReference type="InterPro" id="IPR011043">
    <property type="entry name" value="Gal_Oxase/kelch_b-propeller"/>
</dbReference>
<reference evidence="2" key="1">
    <citation type="submission" date="2015-04" db="UniProtKB">
        <authorList>
            <consortium name="EnsemblPlants"/>
        </authorList>
    </citation>
    <scope>IDENTIFICATION</scope>
</reference>
<sequence length="397" mass="43476">MERPRVNDGENGINISLVATCNDGVLPVDLLHDILLRLPARPLCRLRAVCRPWRALLSDPSFVAAHAARHPGPHLAVAVRGRLNAYGREVVDVHLVDASSGDVVKRVCAGRCDRPAEMSTRCGMALLVDNNLLLRVLDPASGAAPLVPDYEIHPINYSFTLVRTASTGDYKVLRITHDVALQPRERQVCSVLALGGDGVNGGRLAREVQSPPGNVKTWDKYVAVVDGVAYFLLRDEFLLRETGGGDWITAFDVEAEQWRPELVGGPPETFHNRLRVSLAALRGSLVVAQDDHQAGTLDLWFLLAGDGGKVGPQHWSKLYTVTMPYHGRPFRLDGERAEPVVVLDDGRIVFWVWERRVSSRGGVMRVYDPNTGGQTDVAAEANCVHVGVYTGSLLCPR</sequence>
<accession>A0A0E0A315</accession>
<dbReference type="EnsemblPlants" id="OGLUM05G28030.1">
    <property type="protein sequence ID" value="OGLUM05G28030.1"/>
    <property type="gene ID" value="OGLUM05G28030"/>
</dbReference>
<dbReference type="SUPFAM" id="SSF81383">
    <property type="entry name" value="F-box domain"/>
    <property type="match status" value="1"/>
</dbReference>
<dbReference type="CDD" id="cd22157">
    <property type="entry name" value="F-box_AtFBW1-like"/>
    <property type="match status" value="1"/>
</dbReference>
<dbReference type="PANTHER" id="PTHR31672">
    <property type="entry name" value="BNACNNG10540D PROTEIN"/>
    <property type="match status" value="1"/>
</dbReference>
<dbReference type="PANTHER" id="PTHR31672:SF13">
    <property type="entry name" value="F-BOX PROTEIN CPR30-LIKE"/>
    <property type="match status" value="1"/>
</dbReference>
<keyword evidence="3" id="KW-1185">Reference proteome</keyword>
<feature type="domain" description="F-box" evidence="1">
    <location>
        <begin position="20"/>
        <end position="66"/>
    </location>
</feature>
<dbReference type="Proteomes" id="UP000026961">
    <property type="component" value="Chromosome 5"/>
</dbReference>
<proteinExistence type="predicted"/>
<dbReference type="AlphaFoldDB" id="A0A0E0A315"/>